<dbReference type="RefSeq" id="WP_386821463.1">
    <property type="nucleotide sequence ID" value="NZ_JBHUIT010000034.1"/>
</dbReference>
<protein>
    <submittedName>
        <fullName evidence="1">MoaD/ThiS family protein</fullName>
    </submittedName>
</protein>
<dbReference type="Gene3D" id="3.10.20.30">
    <property type="match status" value="1"/>
</dbReference>
<proteinExistence type="predicted"/>
<comment type="caution">
    <text evidence="1">The sequence shown here is derived from an EMBL/GenBank/DDBJ whole genome shotgun (WGS) entry which is preliminary data.</text>
</comment>
<dbReference type="InterPro" id="IPR003749">
    <property type="entry name" value="ThiS/MoaD-like"/>
</dbReference>
<dbReference type="Proteomes" id="UP001597375">
    <property type="component" value="Unassembled WGS sequence"/>
</dbReference>
<accession>A0ABW5DBM3</accession>
<dbReference type="Pfam" id="PF02597">
    <property type="entry name" value="ThiS"/>
    <property type="match status" value="1"/>
</dbReference>
<name>A0ABW5DBM3_9BACT</name>
<keyword evidence="2" id="KW-1185">Reference proteome</keyword>
<dbReference type="EMBL" id="JBHUIT010000034">
    <property type="protein sequence ID" value="MFD2258020.1"/>
    <property type="molecule type" value="Genomic_DNA"/>
</dbReference>
<sequence length="76" mass="8457">MNITILAFAQSREVFGFSEMTTEIEIGATPREVLEKIAPNSNLDGLRVAVDCEFYDWDQPMQQVREIAIIPPVSGG</sequence>
<dbReference type="InterPro" id="IPR016155">
    <property type="entry name" value="Mopterin_synth/thiamin_S_b"/>
</dbReference>
<evidence type="ECO:0000313" key="2">
    <source>
        <dbReference type="Proteomes" id="UP001597375"/>
    </source>
</evidence>
<gene>
    <name evidence="1" type="ORF">ACFSSA_15170</name>
</gene>
<dbReference type="InterPro" id="IPR012675">
    <property type="entry name" value="Beta-grasp_dom_sf"/>
</dbReference>
<dbReference type="CDD" id="cd00754">
    <property type="entry name" value="Ubl_MoaD"/>
    <property type="match status" value="1"/>
</dbReference>
<evidence type="ECO:0000313" key="1">
    <source>
        <dbReference type="EMBL" id="MFD2258020.1"/>
    </source>
</evidence>
<dbReference type="SUPFAM" id="SSF54285">
    <property type="entry name" value="MoaD/ThiS"/>
    <property type="match status" value="1"/>
</dbReference>
<reference evidence="2" key="1">
    <citation type="journal article" date="2019" name="Int. J. Syst. Evol. Microbiol.">
        <title>The Global Catalogue of Microorganisms (GCM) 10K type strain sequencing project: providing services to taxonomists for standard genome sequencing and annotation.</title>
        <authorList>
            <consortium name="The Broad Institute Genomics Platform"/>
            <consortium name="The Broad Institute Genome Sequencing Center for Infectious Disease"/>
            <person name="Wu L."/>
            <person name="Ma J."/>
        </authorList>
    </citation>
    <scope>NUCLEOTIDE SEQUENCE [LARGE SCALE GENOMIC DNA]</scope>
    <source>
        <strain evidence="2">CGMCC 4.7106</strain>
    </source>
</reference>
<organism evidence="1 2">
    <name type="scientific">Luteolibacter algae</name>
    <dbReference type="NCBI Taxonomy" id="454151"/>
    <lineage>
        <taxon>Bacteria</taxon>
        <taxon>Pseudomonadati</taxon>
        <taxon>Verrucomicrobiota</taxon>
        <taxon>Verrucomicrobiia</taxon>
        <taxon>Verrucomicrobiales</taxon>
        <taxon>Verrucomicrobiaceae</taxon>
        <taxon>Luteolibacter</taxon>
    </lineage>
</organism>